<dbReference type="PANTHER" id="PTHR43477:SF1">
    <property type="entry name" value="DIHYDROANTICAPSIN 7-DEHYDROGENASE"/>
    <property type="match status" value="1"/>
</dbReference>
<evidence type="ECO:0000256" key="1">
    <source>
        <dbReference type="ARBA" id="ARBA00006484"/>
    </source>
</evidence>
<gene>
    <name evidence="4" type="ORF">GCM10022222_39540</name>
</gene>
<dbReference type="Pfam" id="PF13561">
    <property type="entry name" value="adh_short_C2"/>
    <property type="match status" value="1"/>
</dbReference>
<name>A0ABP6WM03_9PSEU</name>
<dbReference type="InterPro" id="IPR057326">
    <property type="entry name" value="KR_dom"/>
</dbReference>
<sequence length="250" mass="26106">MDLGLTGKVVVLTGASGGIGRHTAVRLAEEGATVVAVDRDEAVLEGLVSKLPGAGHTHIAATLTGQATAEAVIGQVLREHGRVDVVAHLAAMLDAIPVPEVSEEQWDQHMNVNVRATFFLTRAAAEAMRTDGVQGRILIMSSGSWLSGGMSTRLPYATSKGAVTTMARSLAKEYGPAGICVNCIAPGLIDTAMMREGLSSEQRAAMEAATPLRRFGRPEEIADTTVYLCADRASFVSGATINVSGGNTLY</sequence>
<dbReference type="SMART" id="SM00822">
    <property type="entry name" value="PKS_KR"/>
    <property type="match status" value="1"/>
</dbReference>
<dbReference type="PANTHER" id="PTHR43477">
    <property type="entry name" value="DIHYDROANTICAPSIN 7-DEHYDROGENASE"/>
    <property type="match status" value="1"/>
</dbReference>
<reference evidence="5" key="1">
    <citation type="journal article" date="2019" name="Int. J. Syst. Evol. Microbiol.">
        <title>The Global Catalogue of Microorganisms (GCM) 10K type strain sequencing project: providing services to taxonomists for standard genome sequencing and annotation.</title>
        <authorList>
            <consortium name="The Broad Institute Genomics Platform"/>
            <consortium name="The Broad Institute Genome Sequencing Center for Infectious Disease"/>
            <person name="Wu L."/>
            <person name="Ma J."/>
        </authorList>
    </citation>
    <scope>NUCLEOTIDE SEQUENCE [LARGE SCALE GENOMIC DNA]</scope>
    <source>
        <strain evidence="5">JCM 16898</strain>
    </source>
</reference>
<dbReference type="RefSeq" id="WP_344861850.1">
    <property type="nucleotide sequence ID" value="NZ_BAAAZN010000008.1"/>
</dbReference>
<comment type="similarity">
    <text evidence="1">Belongs to the short-chain dehydrogenases/reductases (SDR) family.</text>
</comment>
<accession>A0ABP6WM03</accession>
<dbReference type="CDD" id="cd05233">
    <property type="entry name" value="SDR_c"/>
    <property type="match status" value="1"/>
</dbReference>
<evidence type="ECO:0000256" key="2">
    <source>
        <dbReference type="ARBA" id="ARBA00023002"/>
    </source>
</evidence>
<evidence type="ECO:0000313" key="5">
    <source>
        <dbReference type="Proteomes" id="UP001500689"/>
    </source>
</evidence>
<dbReference type="InterPro" id="IPR051122">
    <property type="entry name" value="SDR_DHRS6-like"/>
</dbReference>
<dbReference type="PRINTS" id="PR00081">
    <property type="entry name" value="GDHRDH"/>
</dbReference>
<dbReference type="EMBL" id="BAAAZN010000008">
    <property type="protein sequence ID" value="GAA3552050.1"/>
    <property type="molecule type" value="Genomic_DNA"/>
</dbReference>
<dbReference type="Gene3D" id="3.40.50.720">
    <property type="entry name" value="NAD(P)-binding Rossmann-like Domain"/>
    <property type="match status" value="1"/>
</dbReference>
<comment type="caution">
    <text evidence="4">The sequence shown here is derived from an EMBL/GenBank/DDBJ whole genome shotgun (WGS) entry which is preliminary data.</text>
</comment>
<keyword evidence="2" id="KW-0560">Oxidoreductase</keyword>
<organism evidence="4 5">
    <name type="scientific">Amycolatopsis ultiminotia</name>
    <dbReference type="NCBI Taxonomy" id="543629"/>
    <lineage>
        <taxon>Bacteria</taxon>
        <taxon>Bacillati</taxon>
        <taxon>Actinomycetota</taxon>
        <taxon>Actinomycetes</taxon>
        <taxon>Pseudonocardiales</taxon>
        <taxon>Pseudonocardiaceae</taxon>
        <taxon>Amycolatopsis</taxon>
    </lineage>
</organism>
<proteinExistence type="inferred from homology"/>
<evidence type="ECO:0000259" key="3">
    <source>
        <dbReference type="SMART" id="SM00822"/>
    </source>
</evidence>
<feature type="domain" description="Ketoreductase" evidence="3">
    <location>
        <begin position="8"/>
        <end position="187"/>
    </location>
</feature>
<dbReference type="Proteomes" id="UP001500689">
    <property type="component" value="Unassembled WGS sequence"/>
</dbReference>
<keyword evidence="5" id="KW-1185">Reference proteome</keyword>
<dbReference type="SUPFAM" id="SSF51735">
    <property type="entry name" value="NAD(P)-binding Rossmann-fold domains"/>
    <property type="match status" value="1"/>
</dbReference>
<dbReference type="InterPro" id="IPR036291">
    <property type="entry name" value="NAD(P)-bd_dom_sf"/>
</dbReference>
<evidence type="ECO:0000313" key="4">
    <source>
        <dbReference type="EMBL" id="GAA3552050.1"/>
    </source>
</evidence>
<dbReference type="InterPro" id="IPR002347">
    <property type="entry name" value="SDR_fam"/>
</dbReference>
<protein>
    <submittedName>
        <fullName evidence="4">Glucose 1-dehydrogenase</fullName>
    </submittedName>
</protein>